<name>A0A2P7YQV0_9ASCO</name>
<gene>
    <name evidence="2" type="ORF">C7M61_002914</name>
</gene>
<dbReference type="VEuPathDB" id="FungiDB:C7M61_002914"/>
<organism evidence="2 3">
    <name type="scientific">Candidozyma pseudohaemuli</name>
    <dbReference type="NCBI Taxonomy" id="418784"/>
    <lineage>
        <taxon>Eukaryota</taxon>
        <taxon>Fungi</taxon>
        <taxon>Dikarya</taxon>
        <taxon>Ascomycota</taxon>
        <taxon>Saccharomycotina</taxon>
        <taxon>Pichiomycetes</taxon>
        <taxon>Metschnikowiaceae</taxon>
        <taxon>Candidozyma</taxon>
    </lineage>
</organism>
<dbReference type="RefSeq" id="XP_024713676.1">
    <property type="nucleotide sequence ID" value="XM_024858270.1"/>
</dbReference>
<evidence type="ECO:0000313" key="2">
    <source>
        <dbReference type="EMBL" id="PSK38351.1"/>
    </source>
</evidence>
<feature type="compositionally biased region" description="Basic residues" evidence="1">
    <location>
        <begin position="1"/>
        <end position="21"/>
    </location>
</feature>
<protein>
    <submittedName>
        <fullName evidence="2">Uncharacterized protein</fullName>
    </submittedName>
</protein>
<accession>A0A2P7YQV0</accession>
<dbReference type="AlphaFoldDB" id="A0A2P7YQV0"/>
<evidence type="ECO:0000256" key="1">
    <source>
        <dbReference type="SAM" id="MobiDB-lite"/>
    </source>
</evidence>
<keyword evidence="3" id="KW-1185">Reference proteome</keyword>
<dbReference type="GeneID" id="36566303"/>
<sequence length="157" mass="18092">MAKKRSGNPRKRKPKQKSAKSSKRDLEKLAQPPLEEIFERKVTLERISKSLSKHDKTLFDCFLFPLSAMRAFSEADDDSFSHFEERPDCIMEMMFGAESRIAKIMLEQRRQIEAWKTSGALVDAPFKEVACTFLEDAATKLLELNIQDHEILPSELD</sequence>
<reference evidence="2 3" key="1">
    <citation type="submission" date="2018-03" db="EMBL/GenBank/DDBJ databases">
        <title>Candida pseudohaemulonii genome assembly and annotation.</title>
        <authorList>
            <person name="Munoz J.F."/>
            <person name="Gade L.G."/>
            <person name="Chow N.A."/>
            <person name="Litvintseva A.P."/>
            <person name="Loparev V.N."/>
            <person name="Cuomo C.A."/>
        </authorList>
    </citation>
    <scope>NUCLEOTIDE SEQUENCE [LARGE SCALE GENOMIC DNA]</scope>
    <source>
        <strain evidence="2 3">B12108</strain>
    </source>
</reference>
<feature type="region of interest" description="Disordered" evidence="1">
    <location>
        <begin position="1"/>
        <end position="31"/>
    </location>
</feature>
<proteinExistence type="predicted"/>
<evidence type="ECO:0000313" key="3">
    <source>
        <dbReference type="Proteomes" id="UP000241107"/>
    </source>
</evidence>
<dbReference type="Proteomes" id="UP000241107">
    <property type="component" value="Unassembled WGS sequence"/>
</dbReference>
<comment type="caution">
    <text evidence="2">The sequence shown here is derived from an EMBL/GenBank/DDBJ whole genome shotgun (WGS) entry which is preliminary data.</text>
</comment>
<dbReference type="EMBL" id="PYFQ01000006">
    <property type="protein sequence ID" value="PSK38351.1"/>
    <property type="molecule type" value="Genomic_DNA"/>
</dbReference>